<dbReference type="SUPFAM" id="SSF52821">
    <property type="entry name" value="Rhodanese/Cell cycle control phosphatase"/>
    <property type="match status" value="1"/>
</dbReference>
<sequence>MVSARPVLVPIFIRSLIPRPFLPAPKRFRCLPPPLRPLPSLGPIFSPRGQHYSTEPSAPSPYTFEQVHSLITNPSSSRIIIIDVREPSELLQSGRIPGAYSMPIKSNPDAFYLSDEEFFDRFGFEKPRPIADKGGMEGAGAGAGAGRDNSESPYSAKAKEREASSGLNAENGADGADFNGEAGYEKEGGEGRGVEEVIFYCKAGVRSRAAARMAREWKGIKAGDMKGGWTEWEGRGGEVER</sequence>
<feature type="domain" description="Rhodanese" evidence="2">
    <location>
        <begin position="75"/>
        <end position="241"/>
    </location>
</feature>
<dbReference type="SMART" id="SM00450">
    <property type="entry name" value="RHOD"/>
    <property type="match status" value="1"/>
</dbReference>
<dbReference type="PANTHER" id="PTHR44086">
    <property type="entry name" value="THIOSULFATE SULFURTRANSFERASE RDL2, MITOCHONDRIAL-RELATED"/>
    <property type="match status" value="1"/>
</dbReference>
<protein>
    <recommendedName>
        <fullName evidence="2">Rhodanese domain-containing protein</fullName>
    </recommendedName>
</protein>
<dbReference type="InterPro" id="IPR001763">
    <property type="entry name" value="Rhodanese-like_dom"/>
</dbReference>
<dbReference type="Pfam" id="PF00581">
    <property type="entry name" value="Rhodanese"/>
    <property type="match status" value="1"/>
</dbReference>
<dbReference type="GO" id="GO:0004792">
    <property type="term" value="F:thiosulfate-cyanide sulfurtransferase activity"/>
    <property type="evidence" value="ECO:0007669"/>
    <property type="project" value="TreeGrafter"/>
</dbReference>
<dbReference type="Gene3D" id="3.40.250.10">
    <property type="entry name" value="Rhodanese-like domain"/>
    <property type="match status" value="1"/>
</dbReference>
<comment type="caution">
    <text evidence="3">The sequence shown here is derived from an EMBL/GenBank/DDBJ whole genome shotgun (WGS) entry which is preliminary data.</text>
</comment>
<gene>
    <name evidence="3" type="ORF">ALECFALPRED_003118</name>
</gene>
<evidence type="ECO:0000256" key="1">
    <source>
        <dbReference type="SAM" id="MobiDB-lite"/>
    </source>
</evidence>
<evidence type="ECO:0000313" key="4">
    <source>
        <dbReference type="Proteomes" id="UP000664203"/>
    </source>
</evidence>
<dbReference type="PANTHER" id="PTHR44086:SF10">
    <property type="entry name" value="THIOSULFATE SULFURTRANSFERASE_RHODANESE-LIKE DOMAIN-CONTAINING PROTEIN 3"/>
    <property type="match status" value="1"/>
</dbReference>
<accession>A0A8H3FIP0</accession>
<dbReference type="GO" id="GO:0005739">
    <property type="term" value="C:mitochondrion"/>
    <property type="evidence" value="ECO:0007669"/>
    <property type="project" value="TreeGrafter"/>
</dbReference>
<dbReference type="Proteomes" id="UP000664203">
    <property type="component" value="Unassembled WGS sequence"/>
</dbReference>
<dbReference type="OrthoDB" id="566238at2759"/>
<dbReference type="EMBL" id="CAJPDR010000202">
    <property type="protein sequence ID" value="CAF9925336.1"/>
    <property type="molecule type" value="Genomic_DNA"/>
</dbReference>
<organism evidence="3 4">
    <name type="scientific">Alectoria fallacina</name>
    <dbReference type="NCBI Taxonomy" id="1903189"/>
    <lineage>
        <taxon>Eukaryota</taxon>
        <taxon>Fungi</taxon>
        <taxon>Dikarya</taxon>
        <taxon>Ascomycota</taxon>
        <taxon>Pezizomycotina</taxon>
        <taxon>Lecanoromycetes</taxon>
        <taxon>OSLEUM clade</taxon>
        <taxon>Lecanoromycetidae</taxon>
        <taxon>Lecanorales</taxon>
        <taxon>Lecanorineae</taxon>
        <taxon>Parmeliaceae</taxon>
        <taxon>Alectoria</taxon>
    </lineage>
</organism>
<proteinExistence type="predicted"/>
<feature type="compositionally biased region" description="Gly residues" evidence="1">
    <location>
        <begin position="136"/>
        <end position="145"/>
    </location>
</feature>
<dbReference type="AlphaFoldDB" id="A0A8H3FIP0"/>
<dbReference type="InterPro" id="IPR036873">
    <property type="entry name" value="Rhodanese-like_dom_sf"/>
</dbReference>
<evidence type="ECO:0000313" key="3">
    <source>
        <dbReference type="EMBL" id="CAF9925336.1"/>
    </source>
</evidence>
<dbReference type="PROSITE" id="PS50206">
    <property type="entry name" value="RHODANESE_3"/>
    <property type="match status" value="1"/>
</dbReference>
<evidence type="ECO:0000259" key="2">
    <source>
        <dbReference type="PROSITE" id="PS50206"/>
    </source>
</evidence>
<feature type="region of interest" description="Disordered" evidence="1">
    <location>
        <begin position="129"/>
        <end position="189"/>
    </location>
</feature>
<reference evidence="3" key="1">
    <citation type="submission" date="2021-03" db="EMBL/GenBank/DDBJ databases">
        <authorList>
            <person name="Tagirdzhanova G."/>
        </authorList>
    </citation>
    <scope>NUCLEOTIDE SEQUENCE</scope>
</reference>
<name>A0A8H3FIP0_9LECA</name>
<keyword evidence="4" id="KW-1185">Reference proteome</keyword>